<dbReference type="SUPFAM" id="SSF81891">
    <property type="entry name" value="Poly A polymerase C-terminal region-like"/>
    <property type="match status" value="1"/>
</dbReference>
<keyword evidence="7" id="KW-0547">Nucleotide-binding</keyword>
<dbReference type="GO" id="GO:0016779">
    <property type="term" value="F:nucleotidyltransferase activity"/>
    <property type="evidence" value="ECO:0007669"/>
    <property type="project" value="UniProtKB-KW"/>
</dbReference>
<dbReference type="Pfam" id="PF12627">
    <property type="entry name" value="PolyA_pol_RNAbd"/>
    <property type="match status" value="1"/>
</dbReference>
<dbReference type="Gene3D" id="1.10.3090.10">
    <property type="entry name" value="cca-adding enzyme, domain 2"/>
    <property type="match status" value="1"/>
</dbReference>
<dbReference type="GO" id="GO:0000166">
    <property type="term" value="F:nucleotide binding"/>
    <property type="evidence" value="ECO:0007669"/>
    <property type="project" value="UniProtKB-KW"/>
</dbReference>
<dbReference type="InterPro" id="IPR002646">
    <property type="entry name" value="PolA_pol_head_dom"/>
</dbReference>
<dbReference type="SUPFAM" id="SSF81301">
    <property type="entry name" value="Nucleotidyltransferase"/>
    <property type="match status" value="1"/>
</dbReference>
<dbReference type="PANTHER" id="PTHR46173:SF1">
    <property type="entry name" value="CCA TRNA NUCLEOTIDYLTRANSFERASE 1, MITOCHONDRIAL"/>
    <property type="match status" value="1"/>
</dbReference>
<dbReference type="OrthoDB" id="445712at2759"/>
<evidence type="ECO:0000259" key="11">
    <source>
        <dbReference type="Pfam" id="PF12627"/>
    </source>
</evidence>
<dbReference type="GO" id="GO:0005739">
    <property type="term" value="C:mitochondrion"/>
    <property type="evidence" value="ECO:0007669"/>
    <property type="project" value="TreeGrafter"/>
</dbReference>
<accession>A0A7M5UUR5</accession>
<evidence type="ECO:0000256" key="4">
    <source>
        <dbReference type="ARBA" id="ARBA00022694"/>
    </source>
</evidence>
<keyword evidence="5" id="KW-0548">Nucleotidyltransferase</keyword>
<sequence>MLKNIIRRYVTVNNIVKMQRRLDVQQPEVRDLLQQNVLDICKVFERNNYEIRLIGGCVRDMLVKKQCKDIDLSTTATPDQMIAIFKKNSIRYIETGLQHGTLTVHFNGSDYEITTLRIDVETYGRAAKVEFTNDWRLDAERRDLTVNAMSLDVEGNLYDYFDGEKDLQLGKVRFVGNPNSRIREDYLRILRYFRFYGKISPSAENHENETLTVIEELAPGLRHISVERVWMEVSKIMVGNLAPHLLQLMYRLNVASNIGLPDCQESYFQEFEKVWSRSRGSAIQPVCLISTLVDNENQASELCLKWKVSNFERSLCCFIVSNRNVKGTDEQPLKAYQDIIVRKNGNQIVEMVKQLLLYQGKIEESRVIETWNIPKFPVNGADLKKMGVKPGPDFGKLMNSLKELWIESDFTLTKELLKEEFKRLQK</sequence>
<dbReference type="RefSeq" id="XP_066925989.1">
    <property type="nucleotide sequence ID" value="XM_067069888.1"/>
</dbReference>
<reference evidence="12" key="1">
    <citation type="submission" date="2021-01" db="UniProtKB">
        <authorList>
            <consortium name="EnsemblMetazoa"/>
        </authorList>
    </citation>
    <scope>IDENTIFICATION</scope>
</reference>
<evidence type="ECO:0000259" key="10">
    <source>
        <dbReference type="Pfam" id="PF01743"/>
    </source>
</evidence>
<keyword evidence="3 9" id="KW-0808">Transferase</keyword>
<evidence type="ECO:0000313" key="13">
    <source>
        <dbReference type="Proteomes" id="UP000594262"/>
    </source>
</evidence>
<dbReference type="InterPro" id="IPR032828">
    <property type="entry name" value="PolyA_RNA-bd"/>
</dbReference>
<dbReference type="GeneID" id="136813377"/>
<keyword evidence="13" id="KW-1185">Reference proteome</keyword>
<evidence type="ECO:0000256" key="6">
    <source>
        <dbReference type="ARBA" id="ARBA00022723"/>
    </source>
</evidence>
<dbReference type="GO" id="GO:1990180">
    <property type="term" value="P:mitochondrial tRNA 3'-end processing"/>
    <property type="evidence" value="ECO:0007669"/>
    <property type="project" value="TreeGrafter"/>
</dbReference>
<dbReference type="Gene3D" id="3.30.460.10">
    <property type="entry name" value="Beta Polymerase, domain 2"/>
    <property type="match status" value="1"/>
</dbReference>
<feature type="domain" description="tRNA nucleotidyltransferase/poly(A) polymerase RNA and SrmB- binding" evidence="11">
    <location>
        <begin position="207"/>
        <end position="256"/>
    </location>
</feature>
<evidence type="ECO:0000256" key="5">
    <source>
        <dbReference type="ARBA" id="ARBA00022695"/>
    </source>
</evidence>
<evidence type="ECO:0000256" key="7">
    <source>
        <dbReference type="ARBA" id="ARBA00022741"/>
    </source>
</evidence>
<evidence type="ECO:0000256" key="2">
    <source>
        <dbReference type="ARBA" id="ARBA00007265"/>
    </source>
</evidence>
<dbReference type="CDD" id="cd05398">
    <property type="entry name" value="NT_ClassII-CCAase"/>
    <property type="match status" value="1"/>
</dbReference>
<keyword evidence="9" id="KW-0694">RNA-binding</keyword>
<evidence type="ECO:0008006" key="14">
    <source>
        <dbReference type="Google" id="ProtNLM"/>
    </source>
</evidence>
<dbReference type="Proteomes" id="UP000594262">
    <property type="component" value="Unplaced"/>
</dbReference>
<dbReference type="AlphaFoldDB" id="A0A7M5UUR5"/>
<keyword evidence="6" id="KW-0479">Metal-binding</keyword>
<comment type="cofactor">
    <cofactor evidence="1">
        <name>Mg(2+)</name>
        <dbReference type="ChEBI" id="CHEBI:18420"/>
    </cofactor>
</comment>
<name>A0A7M5UUR5_9CNID</name>
<keyword evidence="4" id="KW-0819">tRNA processing</keyword>
<evidence type="ECO:0000313" key="12">
    <source>
        <dbReference type="EnsemblMetazoa" id="CLYHEMP006134.1"/>
    </source>
</evidence>
<organism evidence="12 13">
    <name type="scientific">Clytia hemisphaerica</name>
    <dbReference type="NCBI Taxonomy" id="252671"/>
    <lineage>
        <taxon>Eukaryota</taxon>
        <taxon>Metazoa</taxon>
        <taxon>Cnidaria</taxon>
        <taxon>Hydrozoa</taxon>
        <taxon>Hydroidolina</taxon>
        <taxon>Leptothecata</taxon>
        <taxon>Obeliida</taxon>
        <taxon>Clytiidae</taxon>
        <taxon>Clytia</taxon>
    </lineage>
</organism>
<dbReference type="GO" id="GO:0000049">
    <property type="term" value="F:tRNA binding"/>
    <property type="evidence" value="ECO:0007669"/>
    <property type="project" value="TreeGrafter"/>
</dbReference>
<evidence type="ECO:0000256" key="3">
    <source>
        <dbReference type="ARBA" id="ARBA00022679"/>
    </source>
</evidence>
<dbReference type="GO" id="GO:0001680">
    <property type="term" value="P:tRNA 3'-terminal CCA addition"/>
    <property type="evidence" value="ECO:0007669"/>
    <property type="project" value="TreeGrafter"/>
</dbReference>
<feature type="domain" description="Poly A polymerase head" evidence="10">
    <location>
        <begin position="52"/>
        <end position="173"/>
    </location>
</feature>
<dbReference type="InterPro" id="IPR050264">
    <property type="entry name" value="Bact_CCA-adding_enz_type3_sf"/>
</dbReference>
<proteinExistence type="inferred from homology"/>
<evidence type="ECO:0000256" key="9">
    <source>
        <dbReference type="RuleBase" id="RU003953"/>
    </source>
</evidence>
<dbReference type="InterPro" id="IPR043519">
    <property type="entry name" value="NT_sf"/>
</dbReference>
<keyword evidence="8" id="KW-0460">Magnesium</keyword>
<evidence type="ECO:0000256" key="8">
    <source>
        <dbReference type="ARBA" id="ARBA00022842"/>
    </source>
</evidence>
<dbReference type="GO" id="GO:0046872">
    <property type="term" value="F:metal ion binding"/>
    <property type="evidence" value="ECO:0007669"/>
    <property type="project" value="UniProtKB-KW"/>
</dbReference>
<dbReference type="Pfam" id="PF01743">
    <property type="entry name" value="PolyA_pol"/>
    <property type="match status" value="1"/>
</dbReference>
<evidence type="ECO:0000256" key="1">
    <source>
        <dbReference type="ARBA" id="ARBA00001946"/>
    </source>
</evidence>
<dbReference type="EnsemblMetazoa" id="CLYHEMT006134.1">
    <property type="protein sequence ID" value="CLYHEMP006134.1"/>
    <property type="gene ID" value="CLYHEMG006134"/>
</dbReference>
<dbReference type="PANTHER" id="PTHR46173">
    <property type="entry name" value="CCA TRNA NUCLEOTIDYLTRANSFERASE 1, MITOCHONDRIAL"/>
    <property type="match status" value="1"/>
</dbReference>
<protein>
    <recommendedName>
        <fullName evidence="14">CCA tRNA nucleotidyltransferase 1, mitochondrial</fullName>
    </recommendedName>
</protein>
<comment type="similarity">
    <text evidence="2 9">Belongs to the tRNA nucleotidyltransferase/poly(A) polymerase family.</text>
</comment>